<evidence type="ECO:0000256" key="1">
    <source>
        <dbReference type="SAM" id="MobiDB-lite"/>
    </source>
</evidence>
<sequence>MSESPESLGEGACVVKGNAGDAAPSKLREREGNVRKGVGVKVDHGAFSQESEGEAFGFGRALDFNGP</sequence>
<feature type="region of interest" description="Disordered" evidence="1">
    <location>
        <begin position="1"/>
        <end position="35"/>
    </location>
</feature>
<evidence type="ECO:0000313" key="3">
    <source>
        <dbReference type="Proteomes" id="UP000271003"/>
    </source>
</evidence>
<gene>
    <name evidence="2" type="ORF">SUTMEG_06870</name>
</gene>
<keyword evidence="3" id="KW-1185">Reference proteome</keyword>
<organism evidence="2 3">
    <name type="scientific">Sutterella megalosphaeroides</name>
    <dbReference type="NCBI Taxonomy" id="2494234"/>
    <lineage>
        <taxon>Bacteria</taxon>
        <taxon>Pseudomonadati</taxon>
        <taxon>Pseudomonadota</taxon>
        <taxon>Betaproteobacteria</taxon>
        <taxon>Burkholderiales</taxon>
        <taxon>Sutterellaceae</taxon>
        <taxon>Sutterella</taxon>
    </lineage>
</organism>
<accession>A0A2Z6IDS0</accession>
<protein>
    <submittedName>
        <fullName evidence="2">Uncharacterized protein</fullName>
    </submittedName>
</protein>
<proteinExistence type="predicted"/>
<dbReference type="Proteomes" id="UP000271003">
    <property type="component" value="Chromosome"/>
</dbReference>
<dbReference type="KEGG" id="sutt:SUTMEG_06870"/>
<dbReference type="EMBL" id="AP018786">
    <property type="protein sequence ID" value="BBF22796.1"/>
    <property type="molecule type" value="Genomic_DNA"/>
</dbReference>
<dbReference type="AlphaFoldDB" id="A0A2Z6IDS0"/>
<evidence type="ECO:0000313" key="2">
    <source>
        <dbReference type="EMBL" id="BBF22796.1"/>
    </source>
</evidence>
<dbReference type="RefSeq" id="WP_123957634.1">
    <property type="nucleotide sequence ID" value="NZ_AP018786.1"/>
</dbReference>
<name>A0A2Z6IDS0_9BURK</name>
<reference evidence="2 3" key="1">
    <citation type="journal article" date="2018" name="Int. J. Syst. Evol. Microbiol.">
        <title>Mesosutterella multiformis gen. nov., sp. nov., a member of the family Sutterellaceae and Sutterella megalosphaeroides sp. nov., isolated from human faeces.</title>
        <authorList>
            <person name="Sakamoto M."/>
            <person name="Ikeyama N."/>
            <person name="Kunihiro T."/>
            <person name="Iino T."/>
            <person name="Yuki M."/>
            <person name="Ohkuma M."/>
        </authorList>
    </citation>
    <scope>NUCLEOTIDE SEQUENCE [LARGE SCALE GENOMIC DNA]</scope>
    <source>
        <strain evidence="2 3">6FBBBH3</strain>
    </source>
</reference>